<evidence type="ECO:0000313" key="4">
    <source>
        <dbReference type="EMBL" id="SDC40117.1"/>
    </source>
</evidence>
<dbReference type="InterPro" id="IPR036291">
    <property type="entry name" value="NAD(P)-bd_dom_sf"/>
</dbReference>
<dbReference type="STRING" id="1236220.SAMN04488112_107131"/>
<name>A0A1G6LAN7_9BACL</name>
<dbReference type="PANTHER" id="PTHR22604">
    <property type="entry name" value="OXIDOREDUCTASES"/>
    <property type="match status" value="1"/>
</dbReference>
<dbReference type="EMBL" id="FMZA01000007">
    <property type="protein sequence ID" value="SDC40117.1"/>
    <property type="molecule type" value="Genomic_DNA"/>
</dbReference>
<accession>A0A1G6LAN7</accession>
<dbReference type="RefSeq" id="WP_245662173.1">
    <property type="nucleotide sequence ID" value="NZ_FMZA01000007.1"/>
</dbReference>
<keyword evidence="2" id="KW-0560">Oxidoreductase</keyword>
<dbReference type="Pfam" id="PF01408">
    <property type="entry name" value="GFO_IDH_MocA"/>
    <property type="match status" value="1"/>
</dbReference>
<dbReference type="InterPro" id="IPR000683">
    <property type="entry name" value="Gfo/Idh/MocA-like_OxRdtase_N"/>
</dbReference>
<keyword evidence="5" id="KW-1185">Reference proteome</keyword>
<organism evidence="4 5">
    <name type="scientific">Melghirimyces thermohalophilus</name>
    <dbReference type="NCBI Taxonomy" id="1236220"/>
    <lineage>
        <taxon>Bacteria</taxon>
        <taxon>Bacillati</taxon>
        <taxon>Bacillota</taxon>
        <taxon>Bacilli</taxon>
        <taxon>Bacillales</taxon>
        <taxon>Thermoactinomycetaceae</taxon>
        <taxon>Melghirimyces</taxon>
    </lineage>
</organism>
<proteinExistence type="inferred from homology"/>
<dbReference type="InterPro" id="IPR050984">
    <property type="entry name" value="Gfo/Idh/MocA_domain"/>
</dbReference>
<dbReference type="Gene3D" id="3.40.50.720">
    <property type="entry name" value="NAD(P)-binding Rossmann-like Domain"/>
    <property type="match status" value="1"/>
</dbReference>
<evidence type="ECO:0000313" key="5">
    <source>
        <dbReference type="Proteomes" id="UP000199387"/>
    </source>
</evidence>
<evidence type="ECO:0000256" key="2">
    <source>
        <dbReference type="ARBA" id="ARBA00023002"/>
    </source>
</evidence>
<gene>
    <name evidence="4" type="ORF">SAMN04488112_107131</name>
</gene>
<sequence>MTKQSVDWGYLSTAAITQKWMIPALQQAKNANLAAIASSSGKLEEVAEKFHIEKTYHTYEELLSDPEIDLVYIPLPNGLHAEWVRKAAESGKHALCEKPAALTATETKEMVQVCEDHRVLLMEAMSISFIPSIRG</sequence>
<dbReference type="AlphaFoldDB" id="A0A1G6LAN7"/>
<dbReference type="SUPFAM" id="SSF51735">
    <property type="entry name" value="NAD(P)-binding Rossmann-fold domains"/>
    <property type="match status" value="1"/>
</dbReference>
<dbReference type="PANTHER" id="PTHR22604:SF105">
    <property type="entry name" value="TRANS-1,2-DIHYDROBENZENE-1,2-DIOL DEHYDROGENASE"/>
    <property type="match status" value="1"/>
</dbReference>
<evidence type="ECO:0000259" key="3">
    <source>
        <dbReference type="Pfam" id="PF01408"/>
    </source>
</evidence>
<feature type="domain" description="Gfo/Idh/MocA-like oxidoreductase N-terminal" evidence="3">
    <location>
        <begin position="21"/>
        <end position="123"/>
    </location>
</feature>
<dbReference type="GO" id="GO:0016491">
    <property type="term" value="F:oxidoreductase activity"/>
    <property type="evidence" value="ECO:0007669"/>
    <property type="project" value="UniProtKB-KW"/>
</dbReference>
<dbReference type="Proteomes" id="UP000199387">
    <property type="component" value="Unassembled WGS sequence"/>
</dbReference>
<comment type="similarity">
    <text evidence="1">Belongs to the Gfo/Idh/MocA family.</text>
</comment>
<evidence type="ECO:0000256" key="1">
    <source>
        <dbReference type="ARBA" id="ARBA00010928"/>
    </source>
</evidence>
<protein>
    <submittedName>
        <fullName evidence="4">Oxidoreductase family, NAD-binding Rossmann fold</fullName>
    </submittedName>
</protein>
<reference evidence="4 5" key="1">
    <citation type="submission" date="2016-10" db="EMBL/GenBank/DDBJ databases">
        <authorList>
            <person name="de Groot N.N."/>
        </authorList>
    </citation>
    <scope>NUCLEOTIDE SEQUENCE [LARGE SCALE GENOMIC DNA]</scope>
    <source>
        <strain evidence="4 5">DSM 45514</strain>
    </source>
</reference>
<dbReference type="GO" id="GO:0000166">
    <property type="term" value="F:nucleotide binding"/>
    <property type="evidence" value="ECO:0007669"/>
    <property type="project" value="InterPro"/>
</dbReference>